<dbReference type="Gene3D" id="3.40.50.1360">
    <property type="match status" value="1"/>
</dbReference>
<keyword evidence="1" id="KW-0805">Transcription regulation</keyword>
<sequence length="261" mass="27791">MNRHTRLTALLDLVLEREEVRVEEIVETLGVSPATVRRDLDNLAQQQLITRTHGGARLHPSSSDLPLRYKSGRNADEKSRIAKAAIKLIRPGEVIGLNGGTTTTEVGREIALAPESDGVVGDQRFIVVTNAVNIANELTVRPRVKVVVTGGVARPHSYELTGPLSTLILNEISIDTLFLGVNAISADLGAAAHNEGEASINAAFVKVAKKVVVVADSSKVGQTAFARICDVSEVHTLITDSNIDPTEVAKFEAAGIKVIVA</sequence>
<keyword evidence="2 5" id="KW-0238">DNA-binding</keyword>
<dbReference type="InterPro" id="IPR037171">
    <property type="entry name" value="NagB/RpiA_transferase-like"/>
</dbReference>
<dbReference type="PRINTS" id="PR00037">
    <property type="entry name" value="HTHLACR"/>
</dbReference>
<dbReference type="PROSITE" id="PS51000">
    <property type="entry name" value="HTH_DEOR_2"/>
    <property type="match status" value="1"/>
</dbReference>
<dbReference type="InterPro" id="IPR018356">
    <property type="entry name" value="Tscrpt_reg_HTH_DeoR_CS"/>
</dbReference>
<dbReference type="InterPro" id="IPR036390">
    <property type="entry name" value="WH_DNA-bd_sf"/>
</dbReference>
<dbReference type="PANTHER" id="PTHR30363:SF44">
    <property type="entry name" value="AGA OPERON TRANSCRIPTIONAL REPRESSOR-RELATED"/>
    <property type="match status" value="1"/>
</dbReference>
<keyword evidence="3" id="KW-0804">Transcription</keyword>
<evidence type="ECO:0000256" key="1">
    <source>
        <dbReference type="ARBA" id="ARBA00023015"/>
    </source>
</evidence>
<dbReference type="SMART" id="SM01134">
    <property type="entry name" value="DeoRC"/>
    <property type="match status" value="1"/>
</dbReference>
<dbReference type="Pfam" id="PF00455">
    <property type="entry name" value="DeoRC"/>
    <property type="match status" value="1"/>
</dbReference>
<proteinExistence type="predicted"/>
<dbReference type="PANTHER" id="PTHR30363">
    <property type="entry name" value="HTH-TYPE TRANSCRIPTIONAL REGULATOR SRLR-RELATED"/>
    <property type="match status" value="1"/>
</dbReference>
<organism evidence="5">
    <name type="scientific">Jonesiaceae bacterium BS-20</name>
    <dbReference type="NCBI Taxonomy" id="3120821"/>
    <lineage>
        <taxon>Bacteria</taxon>
        <taxon>Bacillati</taxon>
        <taxon>Actinomycetota</taxon>
        <taxon>Actinomycetes</taxon>
        <taxon>Micrococcales</taxon>
        <taxon>Jonesiaceae</taxon>
    </lineage>
</organism>
<gene>
    <name evidence="5" type="ORF">V5R04_13250</name>
</gene>
<dbReference type="AlphaFoldDB" id="A0AAU7DTA8"/>
<dbReference type="SUPFAM" id="SSF46785">
    <property type="entry name" value="Winged helix' DNA-binding domain"/>
    <property type="match status" value="1"/>
</dbReference>
<evidence type="ECO:0000313" key="5">
    <source>
        <dbReference type="EMBL" id="XBH21169.1"/>
    </source>
</evidence>
<dbReference type="InterPro" id="IPR036388">
    <property type="entry name" value="WH-like_DNA-bd_sf"/>
</dbReference>
<dbReference type="InterPro" id="IPR001034">
    <property type="entry name" value="DeoR_HTH"/>
</dbReference>
<dbReference type="Gene3D" id="1.10.10.10">
    <property type="entry name" value="Winged helix-like DNA-binding domain superfamily/Winged helix DNA-binding domain"/>
    <property type="match status" value="1"/>
</dbReference>
<accession>A0AAU7DTA8</accession>
<protein>
    <submittedName>
        <fullName evidence="5">DeoR/GlpR family DNA-binding transcription regulator</fullName>
    </submittedName>
</protein>
<dbReference type="GO" id="GO:0003700">
    <property type="term" value="F:DNA-binding transcription factor activity"/>
    <property type="evidence" value="ECO:0007669"/>
    <property type="project" value="InterPro"/>
</dbReference>
<dbReference type="InterPro" id="IPR050313">
    <property type="entry name" value="Carb_Metab_HTH_regulators"/>
</dbReference>
<name>A0AAU7DTA8_9MICO</name>
<dbReference type="PROSITE" id="PS00894">
    <property type="entry name" value="HTH_DEOR_1"/>
    <property type="match status" value="1"/>
</dbReference>
<feature type="domain" description="HTH deoR-type" evidence="4">
    <location>
        <begin position="3"/>
        <end position="58"/>
    </location>
</feature>
<evidence type="ECO:0000256" key="2">
    <source>
        <dbReference type="ARBA" id="ARBA00023125"/>
    </source>
</evidence>
<dbReference type="EMBL" id="CP146203">
    <property type="protein sequence ID" value="XBH21169.1"/>
    <property type="molecule type" value="Genomic_DNA"/>
</dbReference>
<dbReference type="Pfam" id="PF08220">
    <property type="entry name" value="HTH_DeoR"/>
    <property type="match status" value="1"/>
</dbReference>
<dbReference type="SUPFAM" id="SSF100950">
    <property type="entry name" value="NagB/RpiA/CoA transferase-like"/>
    <property type="match status" value="1"/>
</dbReference>
<dbReference type="SMART" id="SM00420">
    <property type="entry name" value="HTH_DEOR"/>
    <property type="match status" value="1"/>
</dbReference>
<evidence type="ECO:0000256" key="3">
    <source>
        <dbReference type="ARBA" id="ARBA00023163"/>
    </source>
</evidence>
<evidence type="ECO:0000259" key="4">
    <source>
        <dbReference type="PROSITE" id="PS51000"/>
    </source>
</evidence>
<reference evidence="5" key="1">
    <citation type="submission" date="2024-02" db="EMBL/GenBank/DDBJ databases">
        <title>Tomenella chthoni gen. nov. sp. nov., a member of the family Jonesiaceae isolated from bat guano.</title>
        <authorList>
            <person name="Miller S.L."/>
            <person name="King J."/>
            <person name="Sankaranarayanan K."/>
            <person name="Lawson P.A."/>
        </authorList>
    </citation>
    <scope>NUCLEOTIDE SEQUENCE</scope>
    <source>
        <strain evidence="5">BS-20</strain>
    </source>
</reference>
<dbReference type="GO" id="GO:0003677">
    <property type="term" value="F:DNA binding"/>
    <property type="evidence" value="ECO:0007669"/>
    <property type="project" value="UniProtKB-KW"/>
</dbReference>
<dbReference type="InterPro" id="IPR014036">
    <property type="entry name" value="DeoR-like_C"/>
</dbReference>